<evidence type="ECO:0008006" key="5">
    <source>
        <dbReference type="Google" id="ProtNLM"/>
    </source>
</evidence>
<dbReference type="InterPro" id="IPR018389">
    <property type="entry name" value="DctP_fam"/>
</dbReference>
<evidence type="ECO:0000313" key="3">
    <source>
        <dbReference type="EMBL" id="RAI33624.1"/>
    </source>
</evidence>
<keyword evidence="1 2" id="KW-0732">Signal</keyword>
<dbReference type="EMBL" id="NPEU01000349">
    <property type="protein sequence ID" value="RAI33624.1"/>
    <property type="molecule type" value="Genomic_DNA"/>
</dbReference>
<gene>
    <name evidence="3" type="ORF">CH338_22235</name>
</gene>
<dbReference type="AlphaFoldDB" id="A0A327K6S6"/>
<dbReference type="InterPro" id="IPR038404">
    <property type="entry name" value="TRAP_DctP_sf"/>
</dbReference>
<evidence type="ECO:0000256" key="1">
    <source>
        <dbReference type="ARBA" id="ARBA00022729"/>
    </source>
</evidence>
<sequence>MLAPARAIGRKTMKTVVTAALAAGLAVLSATPSTAQETFRLRIASGHPPVQTYVNLITTFFVPEVTKRVAERTKHKVQFVEGYGGSMVKVADTLEGVQSGIIDIGGYCFCFEPSNLPLHAFQVMLPFGTMSPAASVKLAREVYDQVPYLSKVLEDKYKQKLLGLIADNGYNLGTTFPWKTVADIKGQKIAGAGLNLKWLEYAGATPVQSSLPEAYTSMQTGVYNGWIMFPSGWLQFKLYEIGKHYAETGFGAITWHGLTMNTASFAKLPKEVQDIIVEVGREYEAKTGSVNEENYPKQLDELRKLGVDVRKVPDEVREEWARSLAEWPKQKAKELDAQGLPATQVLELTLSAAEKHGHKWPVRYVVK</sequence>
<dbReference type="PANTHER" id="PTHR33376">
    <property type="match status" value="1"/>
</dbReference>
<reference evidence="3 4" key="1">
    <citation type="submission" date="2017-07" db="EMBL/GenBank/DDBJ databases">
        <title>Draft Genome Sequences of Select Purple Nonsulfur Bacteria.</title>
        <authorList>
            <person name="Lasarre B."/>
            <person name="Mckinlay J.B."/>
        </authorList>
    </citation>
    <scope>NUCLEOTIDE SEQUENCE [LARGE SCALE GENOMIC DNA]</scope>
    <source>
        <strain evidence="3 4">DSM 11907</strain>
    </source>
</reference>
<evidence type="ECO:0000256" key="2">
    <source>
        <dbReference type="SAM" id="SignalP"/>
    </source>
</evidence>
<dbReference type="OrthoDB" id="8678862at2"/>
<keyword evidence="4" id="KW-1185">Reference proteome</keyword>
<proteinExistence type="predicted"/>
<comment type="caution">
    <text evidence="3">The sequence shown here is derived from an EMBL/GenBank/DDBJ whole genome shotgun (WGS) entry which is preliminary data.</text>
</comment>
<feature type="chain" id="PRO_5016364441" description="C4-dicarboxylate ABC transporter substrate-binding protein" evidence="2">
    <location>
        <begin position="36"/>
        <end position="367"/>
    </location>
</feature>
<dbReference type="PANTHER" id="PTHR33376:SF15">
    <property type="entry name" value="BLL6794 PROTEIN"/>
    <property type="match status" value="1"/>
</dbReference>
<dbReference type="Pfam" id="PF03480">
    <property type="entry name" value="DctP"/>
    <property type="match status" value="1"/>
</dbReference>
<evidence type="ECO:0000313" key="4">
    <source>
        <dbReference type="Proteomes" id="UP000248863"/>
    </source>
</evidence>
<name>A0A327K6S6_9BRAD</name>
<organism evidence="3 4">
    <name type="scientific">Rhodoplanes elegans</name>
    <dbReference type="NCBI Taxonomy" id="29408"/>
    <lineage>
        <taxon>Bacteria</taxon>
        <taxon>Pseudomonadati</taxon>
        <taxon>Pseudomonadota</taxon>
        <taxon>Alphaproteobacteria</taxon>
        <taxon>Hyphomicrobiales</taxon>
        <taxon>Nitrobacteraceae</taxon>
        <taxon>Rhodoplanes</taxon>
    </lineage>
</organism>
<dbReference type="NCBIfam" id="NF037995">
    <property type="entry name" value="TRAP_S1"/>
    <property type="match status" value="1"/>
</dbReference>
<dbReference type="Gene3D" id="3.40.190.170">
    <property type="entry name" value="Bacterial extracellular solute-binding protein, family 7"/>
    <property type="match status" value="1"/>
</dbReference>
<accession>A0A327K6S6</accession>
<feature type="signal peptide" evidence="2">
    <location>
        <begin position="1"/>
        <end position="35"/>
    </location>
</feature>
<dbReference type="CDD" id="cd13666">
    <property type="entry name" value="PBP2_TRAP_DctP_like_1"/>
    <property type="match status" value="1"/>
</dbReference>
<protein>
    <recommendedName>
        <fullName evidence="5">C4-dicarboxylate ABC transporter substrate-binding protein</fullName>
    </recommendedName>
</protein>
<dbReference type="GO" id="GO:0055085">
    <property type="term" value="P:transmembrane transport"/>
    <property type="evidence" value="ECO:0007669"/>
    <property type="project" value="InterPro"/>
</dbReference>
<dbReference type="Proteomes" id="UP000248863">
    <property type="component" value="Unassembled WGS sequence"/>
</dbReference>